<protein>
    <submittedName>
        <fullName evidence="4">N-acetylglutamate synthase-like GNAT family acetyltransferase</fullName>
    </submittedName>
</protein>
<evidence type="ECO:0000259" key="3">
    <source>
        <dbReference type="PROSITE" id="PS51186"/>
    </source>
</evidence>
<name>A0A543NI50_9ACTN</name>
<dbReference type="PANTHER" id="PTHR43877">
    <property type="entry name" value="AMINOALKYLPHOSPHONATE N-ACETYLTRANSFERASE-RELATED-RELATED"/>
    <property type="match status" value="1"/>
</dbReference>
<accession>A0A543NI50</accession>
<dbReference type="Gene3D" id="3.40.630.30">
    <property type="match status" value="1"/>
</dbReference>
<dbReference type="AlphaFoldDB" id="A0A543NI50"/>
<dbReference type="EMBL" id="VFQC01000001">
    <property type="protein sequence ID" value="TQN31511.1"/>
    <property type="molecule type" value="Genomic_DNA"/>
</dbReference>
<evidence type="ECO:0000313" key="4">
    <source>
        <dbReference type="EMBL" id="TQN31511.1"/>
    </source>
</evidence>
<sequence length="167" mass="18487">MVRDARAAEMPRVGELRVRTYTEQGLLGPGSDYAHTLRRLGDGSGDRVLVAVEGGSLLGTATFKPYREDSEVAHFPDEAELRAVAVAPESHRRGVGRELVEATLRVAREYGTRRLVLSTQPAMTAAQHMYEKMGFVRIPERDWSPYRGLTLLAYERALDGSCGNSPR</sequence>
<dbReference type="Pfam" id="PF00583">
    <property type="entry name" value="Acetyltransf_1"/>
    <property type="match status" value="1"/>
</dbReference>
<feature type="domain" description="N-acetyltransferase" evidence="3">
    <location>
        <begin position="1"/>
        <end position="159"/>
    </location>
</feature>
<dbReference type="SUPFAM" id="SSF55729">
    <property type="entry name" value="Acyl-CoA N-acyltransferases (Nat)"/>
    <property type="match status" value="1"/>
</dbReference>
<reference evidence="4 5" key="1">
    <citation type="submission" date="2019-06" db="EMBL/GenBank/DDBJ databases">
        <title>Sequencing the genomes of 1000 actinobacteria strains.</title>
        <authorList>
            <person name="Klenk H.-P."/>
        </authorList>
    </citation>
    <scope>NUCLEOTIDE SEQUENCE [LARGE SCALE GENOMIC DNA]</scope>
    <source>
        <strain evidence="4 5">DSM 45015</strain>
    </source>
</reference>
<dbReference type="Proteomes" id="UP000317422">
    <property type="component" value="Unassembled WGS sequence"/>
</dbReference>
<organism evidence="4 5">
    <name type="scientific">Haloactinospora alba</name>
    <dbReference type="NCBI Taxonomy" id="405555"/>
    <lineage>
        <taxon>Bacteria</taxon>
        <taxon>Bacillati</taxon>
        <taxon>Actinomycetota</taxon>
        <taxon>Actinomycetes</taxon>
        <taxon>Streptosporangiales</taxon>
        <taxon>Nocardiopsidaceae</taxon>
        <taxon>Haloactinospora</taxon>
    </lineage>
</organism>
<proteinExistence type="predicted"/>
<comment type="caution">
    <text evidence="4">The sequence shown here is derived from an EMBL/GenBank/DDBJ whole genome shotgun (WGS) entry which is preliminary data.</text>
</comment>
<dbReference type="InterPro" id="IPR000182">
    <property type="entry name" value="GNAT_dom"/>
</dbReference>
<keyword evidence="1 4" id="KW-0808">Transferase</keyword>
<keyword evidence="5" id="KW-1185">Reference proteome</keyword>
<keyword evidence="2" id="KW-0012">Acyltransferase</keyword>
<dbReference type="PROSITE" id="PS51186">
    <property type="entry name" value="GNAT"/>
    <property type="match status" value="1"/>
</dbReference>
<evidence type="ECO:0000256" key="1">
    <source>
        <dbReference type="ARBA" id="ARBA00022679"/>
    </source>
</evidence>
<dbReference type="GO" id="GO:0016747">
    <property type="term" value="F:acyltransferase activity, transferring groups other than amino-acyl groups"/>
    <property type="evidence" value="ECO:0007669"/>
    <property type="project" value="InterPro"/>
</dbReference>
<dbReference type="InterPro" id="IPR050832">
    <property type="entry name" value="Bact_Acetyltransf"/>
</dbReference>
<evidence type="ECO:0000313" key="5">
    <source>
        <dbReference type="Proteomes" id="UP000317422"/>
    </source>
</evidence>
<gene>
    <name evidence="4" type="ORF">FHX37_1418</name>
</gene>
<dbReference type="InterPro" id="IPR016181">
    <property type="entry name" value="Acyl_CoA_acyltransferase"/>
</dbReference>
<evidence type="ECO:0000256" key="2">
    <source>
        <dbReference type="ARBA" id="ARBA00023315"/>
    </source>
</evidence>
<dbReference type="CDD" id="cd04301">
    <property type="entry name" value="NAT_SF"/>
    <property type="match status" value="1"/>
</dbReference>